<keyword evidence="1" id="KW-0010">Activator</keyword>
<dbReference type="SUPFAM" id="SSF117130">
    <property type="entry name" value="CsrA-like"/>
    <property type="match status" value="1"/>
</dbReference>
<dbReference type="Pfam" id="PF02599">
    <property type="entry name" value="CsrA"/>
    <property type="match status" value="1"/>
</dbReference>
<dbReference type="EMBL" id="JACAOZ010000006">
    <property type="protein sequence ID" value="NVZ55820.1"/>
    <property type="molecule type" value="Genomic_DNA"/>
</dbReference>
<proteinExistence type="predicted"/>
<dbReference type="Gene3D" id="2.60.40.4380">
    <property type="entry name" value="Translational regulator CsrA"/>
    <property type="match status" value="1"/>
</dbReference>
<dbReference type="GO" id="GO:0006109">
    <property type="term" value="P:regulation of carbohydrate metabolic process"/>
    <property type="evidence" value="ECO:0007669"/>
    <property type="project" value="InterPro"/>
</dbReference>
<organism evidence="2 3">
    <name type="scientific">Pseudomonas edaphica</name>
    <dbReference type="NCBI Taxonomy" id="2006980"/>
    <lineage>
        <taxon>Bacteria</taxon>
        <taxon>Pseudomonadati</taxon>
        <taxon>Pseudomonadota</taxon>
        <taxon>Gammaproteobacteria</taxon>
        <taxon>Pseudomonadales</taxon>
        <taxon>Pseudomonadaceae</taxon>
        <taxon>Pseudomonas</taxon>
    </lineage>
</organism>
<dbReference type="AlphaFoldDB" id="A0A7Y7RQS4"/>
<protein>
    <submittedName>
        <fullName evidence="2">Carbon storage regulator</fullName>
    </submittedName>
</protein>
<evidence type="ECO:0000313" key="2">
    <source>
        <dbReference type="EMBL" id="NVZ55820.1"/>
    </source>
</evidence>
<dbReference type="GO" id="GO:0003723">
    <property type="term" value="F:RNA binding"/>
    <property type="evidence" value="ECO:0007669"/>
    <property type="project" value="InterPro"/>
</dbReference>
<sequence>MDIINLNVGNTCHLGCETKLRVLATRGNSVQLGFEAPKDVHIYRSELIFSPDKRKVQTGKARAIPDIGAHFDASKRLDD</sequence>
<name>A0A7Y7RQS4_9PSED</name>
<dbReference type="GO" id="GO:0006402">
    <property type="term" value="P:mRNA catabolic process"/>
    <property type="evidence" value="ECO:0007669"/>
    <property type="project" value="InterPro"/>
</dbReference>
<comment type="caution">
    <text evidence="2">The sequence shown here is derived from an EMBL/GenBank/DDBJ whole genome shotgun (WGS) entry which is preliminary data.</text>
</comment>
<evidence type="ECO:0000313" key="3">
    <source>
        <dbReference type="Proteomes" id="UP000560470"/>
    </source>
</evidence>
<accession>A0A7Y7RQS4</accession>
<dbReference type="Proteomes" id="UP000560470">
    <property type="component" value="Unassembled WGS sequence"/>
</dbReference>
<gene>
    <name evidence="2" type="ORF">HX797_06040</name>
</gene>
<evidence type="ECO:0000256" key="1">
    <source>
        <dbReference type="ARBA" id="ARBA00023159"/>
    </source>
</evidence>
<reference evidence="2 3" key="1">
    <citation type="submission" date="2020-04" db="EMBL/GenBank/DDBJ databases">
        <title>Molecular characterization of pseudomonads from Agaricus bisporus reveal novel blotch 2 pathogens in Western Europe.</title>
        <authorList>
            <person name="Taparia T."/>
            <person name="Krijger M."/>
            <person name="Haynes E."/>
            <person name="Elpinstone J.G."/>
            <person name="Noble R."/>
            <person name="Van Der Wolf J."/>
        </authorList>
    </citation>
    <scope>NUCLEOTIDE SEQUENCE [LARGE SCALE GENOMIC DNA]</scope>
    <source>
        <strain evidence="2 3">B7002</strain>
    </source>
</reference>
<dbReference type="InterPro" id="IPR003751">
    <property type="entry name" value="CsrA"/>
</dbReference>
<dbReference type="InterPro" id="IPR036107">
    <property type="entry name" value="CsrA_sf"/>
</dbReference>